<protein>
    <submittedName>
        <fullName evidence="3">Lipoprotein</fullName>
    </submittedName>
</protein>
<dbReference type="AlphaFoldDB" id="A0A0F0GG53"/>
<gene>
    <name evidence="3" type="ORF">UK23_47710</name>
</gene>
<dbReference type="PANTHER" id="PTHR33608">
    <property type="entry name" value="BLL2464 PROTEIN"/>
    <property type="match status" value="1"/>
</dbReference>
<reference evidence="3 4" key="1">
    <citation type="submission" date="2015-02" db="EMBL/GenBank/DDBJ databases">
        <authorList>
            <person name="Ju K.-S."/>
            <person name="Doroghazi J.R."/>
            <person name="Metcalf W."/>
        </authorList>
    </citation>
    <scope>NUCLEOTIDE SEQUENCE [LARGE SCALE GENOMIC DNA]</scope>
    <source>
        <strain evidence="3 4">NRRL B-16140</strain>
    </source>
</reference>
<sequence length="429" mass="46191">MALTGRAGLLALIGVLVVGLFLPSWQGVLVLLGVLVLCVVVDLLLAGGVRRLTFVRAGATSVRTGELCTVSLTVQNPRRRVRGVLRDAWAPSAGVVEDRVSVDVPAGGSRTFAFELRPVRRGDRVSDRVTVRSVGPLGIAARQGSHVVPWTVRALPPFHSRRHLPPLLERLRELDGRRASLIRGAGTEFDSLRTYVIGDDVRSIDWRASARSSDVVVRTWRPERDRQVTIVLDTARTAAGRVDGALGGLPRLDTSMDAALLLSALASQARDQVDFLAFSTKVRASVPRATLPVLVQAMAPLEAELVEFDARGAVAEVLRRAGRRSLVVLLTSLEPSIEHGLLPLLPTLASRHRLLIASVSDPAVHAMAAGRGDLESVYGAAAAERTLAERRRLTALLARHDVDVVDALPDELPRALADRYLSLKAAGKL</sequence>
<feature type="domain" description="DUF58" evidence="2">
    <location>
        <begin position="192"/>
        <end position="371"/>
    </location>
</feature>
<feature type="transmembrane region" description="Helical" evidence="1">
    <location>
        <begin position="28"/>
        <end position="46"/>
    </location>
</feature>
<comment type="caution">
    <text evidence="3">The sequence shown here is derived from an EMBL/GenBank/DDBJ whole genome shotgun (WGS) entry which is preliminary data.</text>
</comment>
<accession>A0A0F0GG53</accession>
<keyword evidence="1" id="KW-0472">Membrane</keyword>
<dbReference type="eggNOG" id="COG1721">
    <property type="taxonomic scope" value="Bacteria"/>
</dbReference>
<evidence type="ECO:0000313" key="4">
    <source>
        <dbReference type="Proteomes" id="UP000033393"/>
    </source>
</evidence>
<keyword evidence="1" id="KW-1133">Transmembrane helix</keyword>
<organism evidence="3 4">
    <name type="scientific">Lentzea aerocolonigenes</name>
    <name type="common">Lechevalieria aerocolonigenes</name>
    <name type="synonym">Saccharothrix aerocolonigenes</name>
    <dbReference type="NCBI Taxonomy" id="68170"/>
    <lineage>
        <taxon>Bacteria</taxon>
        <taxon>Bacillati</taxon>
        <taxon>Actinomycetota</taxon>
        <taxon>Actinomycetes</taxon>
        <taxon>Pseudonocardiales</taxon>
        <taxon>Pseudonocardiaceae</taxon>
        <taxon>Lentzea</taxon>
    </lineage>
</organism>
<dbReference type="InterPro" id="IPR002881">
    <property type="entry name" value="DUF58"/>
</dbReference>
<dbReference type="OrthoDB" id="845740at2"/>
<feature type="transmembrane region" description="Helical" evidence="1">
    <location>
        <begin position="7"/>
        <end position="22"/>
    </location>
</feature>
<dbReference type="Proteomes" id="UP000033393">
    <property type="component" value="Unassembled WGS sequence"/>
</dbReference>
<proteinExistence type="predicted"/>
<name>A0A0F0GG53_LENAE</name>
<keyword evidence="3" id="KW-0449">Lipoprotein</keyword>
<keyword evidence="4" id="KW-1185">Reference proteome</keyword>
<keyword evidence="1" id="KW-0812">Transmembrane</keyword>
<evidence type="ECO:0000256" key="1">
    <source>
        <dbReference type="SAM" id="Phobius"/>
    </source>
</evidence>
<evidence type="ECO:0000313" key="3">
    <source>
        <dbReference type="EMBL" id="KJK33067.1"/>
    </source>
</evidence>
<dbReference type="STRING" id="68170.GCA_000974445_01276"/>
<dbReference type="PANTHER" id="PTHR33608:SF3">
    <property type="entry name" value="SLR2013 PROTEIN"/>
    <property type="match status" value="1"/>
</dbReference>
<evidence type="ECO:0000259" key="2">
    <source>
        <dbReference type="Pfam" id="PF01882"/>
    </source>
</evidence>
<dbReference type="RefSeq" id="WP_045318503.1">
    <property type="nucleotide sequence ID" value="NZ_JYJG01000594.1"/>
</dbReference>
<dbReference type="EMBL" id="JYJG01000594">
    <property type="protein sequence ID" value="KJK33067.1"/>
    <property type="molecule type" value="Genomic_DNA"/>
</dbReference>
<dbReference type="Pfam" id="PF01882">
    <property type="entry name" value="DUF58"/>
    <property type="match status" value="1"/>
</dbReference>
<dbReference type="PATRIC" id="fig|68170.10.peg.3400"/>